<dbReference type="Proteomes" id="UP000479000">
    <property type="component" value="Unassembled WGS sequence"/>
</dbReference>
<evidence type="ECO:0000256" key="1">
    <source>
        <dbReference type="SAM" id="MobiDB-lite"/>
    </source>
</evidence>
<dbReference type="EMBL" id="CADCXU010004370">
    <property type="protein sequence ID" value="CAA9996095.1"/>
    <property type="molecule type" value="Genomic_DNA"/>
</dbReference>
<proteinExistence type="predicted"/>
<feature type="compositionally biased region" description="Low complexity" evidence="1">
    <location>
        <begin position="55"/>
        <end position="81"/>
    </location>
</feature>
<name>A0A6H5G2T8_9HEMI</name>
<accession>A0A6H5G2T8</accession>
<organism evidence="2 3">
    <name type="scientific">Nesidiocoris tenuis</name>
    <dbReference type="NCBI Taxonomy" id="355587"/>
    <lineage>
        <taxon>Eukaryota</taxon>
        <taxon>Metazoa</taxon>
        <taxon>Ecdysozoa</taxon>
        <taxon>Arthropoda</taxon>
        <taxon>Hexapoda</taxon>
        <taxon>Insecta</taxon>
        <taxon>Pterygota</taxon>
        <taxon>Neoptera</taxon>
        <taxon>Paraneoptera</taxon>
        <taxon>Hemiptera</taxon>
        <taxon>Heteroptera</taxon>
        <taxon>Panheteroptera</taxon>
        <taxon>Cimicomorpha</taxon>
        <taxon>Miridae</taxon>
        <taxon>Dicyphina</taxon>
        <taxon>Nesidiocoris</taxon>
    </lineage>
</organism>
<keyword evidence="3" id="KW-1185">Reference proteome</keyword>
<sequence>MARSMRCFKTNPTCRGGAIGRNGFPKEDLLQAEEDPDWKADASPAEAGCPANGERTPPTAASREPAPAAIASDASSAAPRTARTRECDRKPREHWTPSANSHRQISRLCLAGRAGRSVNGRIGAGADMIGP</sequence>
<dbReference type="AlphaFoldDB" id="A0A6H5G2T8"/>
<feature type="compositionally biased region" description="Basic and acidic residues" evidence="1">
    <location>
        <begin position="83"/>
        <end position="95"/>
    </location>
</feature>
<gene>
    <name evidence="2" type="ORF">NTEN_LOCUS2716</name>
</gene>
<evidence type="ECO:0000313" key="2">
    <source>
        <dbReference type="EMBL" id="CAA9996095.1"/>
    </source>
</evidence>
<evidence type="ECO:0000313" key="3">
    <source>
        <dbReference type="Proteomes" id="UP000479000"/>
    </source>
</evidence>
<feature type="region of interest" description="Disordered" evidence="1">
    <location>
        <begin position="1"/>
        <end position="103"/>
    </location>
</feature>
<reference evidence="2 3" key="1">
    <citation type="submission" date="2020-02" db="EMBL/GenBank/DDBJ databases">
        <authorList>
            <person name="Ferguson B K."/>
        </authorList>
    </citation>
    <scope>NUCLEOTIDE SEQUENCE [LARGE SCALE GENOMIC DNA]</scope>
</reference>
<protein>
    <submittedName>
        <fullName evidence="2">Uncharacterized protein</fullName>
    </submittedName>
</protein>